<accession>A0ABS9YW61</accession>
<evidence type="ECO:0000256" key="1">
    <source>
        <dbReference type="SAM" id="MobiDB-lite"/>
    </source>
</evidence>
<name>A0ABS9YW61_9MYCO</name>
<dbReference type="Proteomes" id="UP001139068">
    <property type="component" value="Unassembled WGS sequence"/>
</dbReference>
<comment type="caution">
    <text evidence="2">The sequence shown here is derived from an EMBL/GenBank/DDBJ whole genome shotgun (WGS) entry which is preliminary data.</text>
</comment>
<feature type="compositionally biased region" description="Polar residues" evidence="1">
    <location>
        <begin position="20"/>
        <end position="29"/>
    </location>
</feature>
<reference evidence="2" key="1">
    <citation type="journal article" date="2022" name="ISME J.">
        <title>Identification of active gaseous-alkane degraders at natural gas seeps.</title>
        <authorList>
            <person name="Farhan Ul Haque M."/>
            <person name="Hernandez M."/>
            <person name="Crombie A.T."/>
            <person name="Murrell J.C."/>
        </authorList>
    </citation>
    <scope>NUCLEOTIDE SEQUENCE</scope>
    <source>
        <strain evidence="2">ANDR5</strain>
    </source>
</reference>
<feature type="region of interest" description="Disordered" evidence="1">
    <location>
        <begin position="1"/>
        <end position="29"/>
    </location>
</feature>
<evidence type="ECO:0000313" key="2">
    <source>
        <dbReference type="EMBL" id="MCI4675464.1"/>
    </source>
</evidence>
<gene>
    <name evidence="2" type="ORF">K9U37_11445</name>
</gene>
<sequence length="66" mass="6727">MTRTWAGCQASGGGLGVTGAPQTVTDDRGQSVTPNAILVRSPASVKTDKGLTFSTSGAAWQYTDVP</sequence>
<evidence type="ECO:0000313" key="3">
    <source>
        <dbReference type="Proteomes" id="UP001139068"/>
    </source>
</evidence>
<dbReference type="EMBL" id="JAIVFL010000001">
    <property type="protein sequence ID" value="MCI4675464.1"/>
    <property type="molecule type" value="Genomic_DNA"/>
</dbReference>
<keyword evidence="3" id="KW-1185">Reference proteome</keyword>
<dbReference type="RefSeq" id="WP_243071778.1">
    <property type="nucleotide sequence ID" value="NZ_JAIVFL010000001.1"/>
</dbReference>
<protein>
    <submittedName>
        <fullName evidence="2">Uncharacterized protein</fullName>
    </submittedName>
</protein>
<proteinExistence type="predicted"/>
<organism evidence="2 3">
    <name type="scientific">Candidatus Mycolicibacterium alkanivorans</name>
    <dbReference type="NCBI Taxonomy" id="2954114"/>
    <lineage>
        <taxon>Bacteria</taxon>
        <taxon>Bacillati</taxon>
        <taxon>Actinomycetota</taxon>
        <taxon>Actinomycetes</taxon>
        <taxon>Mycobacteriales</taxon>
        <taxon>Mycobacteriaceae</taxon>
        <taxon>Mycolicibacterium</taxon>
    </lineage>
</organism>